<keyword evidence="3" id="KW-1185">Reference proteome</keyword>
<evidence type="ECO:0000313" key="2">
    <source>
        <dbReference type="EMBL" id="MFD2157675.1"/>
    </source>
</evidence>
<organism evidence="2 3">
    <name type="scientific">Rubritalea tangerina</name>
    <dbReference type="NCBI Taxonomy" id="430798"/>
    <lineage>
        <taxon>Bacteria</taxon>
        <taxon>Pseudomonadati</taxon>
        <taxon>Verrucomicrobiota</taxon>
        <taxon>Verrucomicrobiia</taxon>
        <taxon>Verrucomicrobiales</taxon>
        <taxon>Rubritaleaceae</taxon>
        <taxon>Rubritalea</taxon>
    </lineage>
</organism>
<name>A0ABW4Z7F9_9BACT</name>
<protein>
    <submittedName>
        <fullName evidence="2">Uncharacterized protein</fullName>
    </submittedName>
</protein>
<evidence type="ECO:0000313" key="3">
    <source>
        <dbReference type="Proteomes" id="UP001597389"/>
    </source>
</evidence>
<accession>A0ABW4Z7F9</accession>
<sequence>MWVSKVKNSAITSSGTPASPHSSYTLSFFCALDTRHLDQSGRAKAEILLGKDISSASVIATHTFQAQGRVEGTSFNKENYQHQLSVHLKDLNHADKLFFRITNLHEKQWCAVDDITLKMTSPTSRSVSKQSTSKNTAALLSIGSISLQMQLP</sequence>
<feature type="region of interest" description="Disordered" evidence="1">
    <location>
        <begin position="1"/>
        <end position="21"/>
    </location>
</feature>
<gene>
    <name evidence="2" type="ORF">ACFSW8_02055</name>
</gene>
<reference evidence="3" key="1">
    <citation type="journal article" date="2019" name="Int. J. Syst. Evol. Microbiol.">
        <title>The Global Catalogue of Microorganisms (GCM) 10K type strain sequencing project: providing services to taxonomists for standard genome sequencing and annotation.</title>
        <authorList>
            <consortium name="The Broad Institute Genomics Platform"/>
            <consortium name="The Broad Institute Genome Sequencing Center for Infectious Disease"/>
            <person name="Wu L."/>
            <person name="Ma J."/>
        </authorList>
    </citation>
    <scope>NUCLEOTIDE SEQUENCE [LARGE SCALE GENOMIC DNA]</scope>
    <source>
        <strain evidence="3">CCUG 57942</strain>
    </source>
</reference>
<dbReference type="RefSeq" id="WP_377089258.1">
    <property type="nucleotide sequence ID" value="NZ_JBHSJL010000014.1"/>
</dbReference>
<dbReference type="EMBL" id="JBHUJB010000011">
    <property type="protein sequence ID" value="MFD2157675.1"/>
    <property type="molecule type" value="Genomic_DNA"/>
</dbReference>
<proteinExistence type="predicted"/>
<comment type="caution">
    <text evidence="2">The sequence shown here is derived from an EMBL/GenBank/DDBJ whole genome shotgun (WGS) entry which is preliminary data.</text>
</comment>
<dbReference type="Proteomes" id="UP001597389">
    <property type="component" value="Unassembled WGS sequence"/>
</dbReference>
<evidence type="ECO:0000256" key="1">
    <source>
        <dbReference type="SAM" id="MobiDB-lite"/>
    </source>
</evidence>